<protein>
    <submittedName>
        <fullName evidence="7">Biopolymer transport protein ExbD/TolR</fullName>
    </submittedName>
</protein>
<evidence type="ECO:0000256" key="6">
    <source>
        <dbReference type="SAM" id="Phobius"/>
    </source>
</evidence>
<evidence type="ECO:0000313" key="7">
    <source>
        <dbReference type="EMBL" id="VAW39322.1"/>
    </source>
</evidence>
<dbReference type="GO" id="GO:0022857">
    <property type="term" value="F:transmembrane transporter activity"/>
    <property type="evidence" value="ECO:0007669"/>
    <property type="project" value="InterPro"/>
</dbReference>
<dbReference type="Pfam" id="PF02472">
    <property type="entry name" value="ExbD"/>
    <property type="match status" value="1"/>
</dbReference>
<dbReference type="EMBL" id="UOEW01000223">
    <property type="protein sequence ID" value="VAW39322.1"/>
    <property type="molecule type" value="Genomic_DNA"/>
</dbReference>
<sequence length="137" mass="15193">MKFTDDNNLGPKLNMTSLIDVVFLLLIFFMVTTTFEKQSKLKIELPEATEKIHVQTQEQIIISISQKGNIYLNNNELLNSQYDSIATSLKAMLTGDEKPPVVIRADANAAHRHVVTVMDVLADLGFVSVSIATTPSE</sequence>
<organism evidence="7">
    <name type="scientific">hydrothermal vent metagenome</name>
    <dbReference type="NCBI Taxonomy" id="652676"/>
    <lineage>
        <taxon>unclassified sequences</taxon>
        <taxon>metagenomes</taxon>
        <taxon>ecological metagenomes</taxon>
    </lineage>
</organism>
<keyword evidence="3 6" id="KW-0812">Transmembrane</keyword>
<comment type="subcellular location">
    <subcellularLocation>
        <location evidence="1">Cell membrane</location>
        <topology evidence="1">Single-pass membrane protein</topology>
    </subcellularLocation>
</comment>
<dbReference type="PANTHER" id="PTHR30558">
    <property type="entry name" value="EXBD MEMBRANE COMPONENT OF PMF-DRIVEN MACROMOLECULE IMPORT SYSTEM"/>
    <property type="match status" value="1"/>
</dbReference>
<name>A0A3B0VJW5_9ZZZZ</name>
<evidence type="ECO:0000256" key="1">
    <source>
        <dbReference type="ARBA" id="ARBA00004162"/>
    </source>
</evidence>
<keyword evidence="5 6" id="KW-0472">Membrane</keyword>
<dbReference type="PANTHER" id="PTHR30558:SF3">
    <property type="entry name" value="BIOPOLYMER TRANSPORT PROTEIN EXBD-RELATED"/>
    <property type="match status" value="1"/>
</dbReference>
<evidence type="ECO:0000256" key="3">
    <source>
        <dbReference type="ARBA" id="ARBA00022692"/>
    </source>
</evidence>
<evidence type="ECO:0000256" key="5">
    <source>
        <dbReference type="ARBA" id="ARBA00023136"/>
    </source>
</evidence>
<gene>
    <name evidence="7" type="ORF">MNBD_GAMMA01-1986</name>
</gene>
<accession>A0A3B0VJW5</accession>
<dbReference type="Gene3D" id="3.30.420.270">
    <property type="match status" value="1"/>
</dbReference>
<feature type="transmembrane region" description="Helical" evidence="6">
    <location>
        <begin position="15"/>
        <end position="35"/>
    </location>
</feature>
<reference evidence="7" key="1">
    <citation type="submission" date="2018-06" db="EMBL/GenBank/DDBJ databases">
        <authorList>
            <person name="Zhirakovskaya E."/>
        </authorList>
    </citation>
    <scope>NUCLEOTIDE SEQUENCE</scope>
</reference>
<evidence type="ECO:0000256" key="2">
    <source>
        <dbReference type="ARBA" id="ARBA00022475"/>
    </source>
</evidence>
<keyword evidence="2" id="KW-1003">Cell membrane</keyword>
<proteinExistence type="predicted"/>
<keyword evidence="4 6" id="KW-1133">Transmembrane helix</keyword>
<evidence type="ECO:0000256" key="4">
    <source>
        <dbReference type="ARBA" id="ARBA00022989"/>
    </source>
</evidence>
<dbReference type="GO" id="GO:0005886">
    <property type="term" value="C:plasma membrane"/>
    <property type="evidence" value="ECO:0007669"/>
    <property type="project" value="UniProtKB-SubCell"/>
</dbReference>
<dbReference type="InterPro" id="IPR003400">
    <property type="entry name" value="ExbD"/>
</dbReference>
<dbReference type="AlphaFoldDB" id="A0A3B0VJW5"/>